<accession>A0ABN7V3P6</accession>
<dbReference type="EMBL" id="CAJVQB010009112">
    <property type="protein sequence ID" value="CAG8726807.1"/>
    <property type="molecule type" value="Genomic_DNA"/>
</dbReference>
<keyword evidence="2" id="KW-1185">Reference proteome</keyword>
<evidence type="ECO:0000313" key="2">
    <source>
        <dbReference type="Proteomes" id="UP000789901"/>
    </source>
</evidence>
<protein>
    <submittedName>
        <fullName evidence="1">41796_t:CDS:1</fullName>
    </submittedName>
</protein>
<evidence type="ECO:0000313" key="1">
    <source>
        <dbReference type="EMBL" id="CAG8726807.1"/>
    </source>
</evidence>
<comment type="caution">
    <text evidence="1">The sequence shown here is derived from an EMBL/GenBank/DDBJ whole genome shotgun (WGS) entry which is preliminary data.</text>
</comment>
<feature type="non-terminal residue" evidence="1">
    <location>
        <position position="293"/>
    </location>
</feature>
<dbReference type="InterPro" id="IPR013761">
    <property type="entry name" value="SAM/pointed_sf"/>
</dbReference>
<dbReference type="Proteomes" id="UP000789901">
    <property type="component" value="Unassembled WGS sequence"/>
</dbReference>
<name>A0ABN7V3P6_GIGMA</name>
<dbReference type="Gene3D" id="1.10.150.50">
    <property type="entry name" value="Transcription Factor, Ets-1"/>
    <property type="match status" value="1"/>
</dbReference>
<sequence>MEEISIRTISDVVRDFNTEELIDYLERKDLKLNEDDIKILCKEKISSHSFLKLTKEKLERYGMKEGPTTVLIEFIESLSQKLRSYFSLKTLDDLKEMLRKNKVNREDITSIKQFTPVFKEINDDDDKAFCYCMDDIILKLSNMETMTNANETTRCEFISAILHASIAIAKNLTFQDIFIVLQKDISGKPHNIKIGYTQNLAQLESTFQMNKKKWTADQAFGNDYFNYIYGIVTSGTEWHFIIYTPDGIFCTSNSEYQINLSKSGIKENLDLLRSNVKRVIDIIVGLLKDRVSV</sequence>
<proteinExistence type="predicted"/>
<reference evidence="1 2" key="1">
    <citation type="submission" date="2021-06" db="EMBL/GenBank/DDBJ databases">
        <authorList>
            <person name="Kallberg Y."/>
            <person name="Tangrot J."/>
            <person name="Rosling A."/>
        </authorList>
    </citation>
    <scope>NUCLEOTIDE SEQUENCE [LARGE SCALE GENOMIC DNA]</scope>
    <source>
        <strain evidence="1 2">120-4 pot B 10/14</strain>
    </source>
</reference>
<gene>
    <name evidence="1" type="ORF">GMARGA_LOCUS14003</name>
</gene>
<organism evidence="1 2">
    <name type="scientific">Gigaspora margarita</name>
    <dbReference type="NCBI Taxonomy" id="4874"/>
    <lineage>
        <taxon>Eukaryota</taxon>
        <taxon>Fungi</taxon>
        <taxon>Fungi incertae sedis</taxon>
        <taxon>Mucoromycota</taxon>
        <taxon>Glomeromycotina</taxon>
        <taxon>Glomeromycetes</taxon>
        <taxon>Diversisporales</taxon>
        <taxon>Gigasporaceae</taxon>
        <taxon>Gigaspora</taxon>
    </lineage>
</organism>